<protein>
    <recommendedName>
        <fullName evidence="4">Secreted protein</fullName>
    </recommendedName>
</protein>
<dbReference type="Proteomes" id="UP000824782">
    <property type="component" value="Unassembled WGS sequence"/>
</dbReference>
<dbReference type="EMBL" id="WNYA01002009">
    <property type="protein sequence ID" value="KAG8544765.1"/>
    <property type="molecule type" value="Genomic_DNA"/>
</dbReference>
<evidence type="ECO:0000313" key="2">
    <source>
        <dbReference type="EMBL" id="KAG8544765.1"/>
    </source>
</evidence>
<evidence type="ECO:0000256" key="1">
    <source>
        <dbReference type="SAM" id="SignalP"/>
    </source>
</evidence>
<dbReference type="AlphaFoldDB" id="A0AAV6Z9A5"/>
<accession>A0AAV6Z9A5</accession>
<keyword evidence="1" id="KW-0732">Signal</keyword>
<feature type="chain" id="PRO_5043552072" description="Secreted protein" evidence="1">
    <location>
        <begin position="23"/>
        <end position="80"/>
    </location>
</feature>
<name>A0AAV6Z9A5_ENGPU</name>
<comment type="caution">
    <text evidence="2">The sequence shown here is derived from an EMBL/GenBank/DDBJ whole genome shotgun (WGS) entry which is preliminary data.</text>
</comment>
<organism evidence="2 3">
    <name type="scientific">Engystomops pustulosus</name>
    <name type="common">Tungara frog</name>
    <name type="synonym">Physalaemus pustulosus</name>
    <dbReference type="NCBI Taxonomy" id="76066"/>
    <lineage>
        <taxon>Eukaryota</taxon>
        <taxon>Metazoa</taxon>
        <taxon>Chordata</taxon>
        <taxon>Craniata</taxon>
        <taxon>Vertebrata</taxon>
        <taxon>Euteleostomi</taxon>
        <taxon>Amphibia</taxon>
        <taxon>Batrachia</taxon>
        <taxon>Anura</taxon>
        <taxon>Neobatrachia</taxon>
        <taxon>Hyloidea</taxon>
        <taxon>Leptodactylidae</taxon>
        <taxon>Leiuperinae</taxon>
        <taxon>Engystomops</taxon>
    </lineage>
</organism>
<proteinExistence type="predicted"/>
<gene>
    <name evidence="2" type="ORF">GDO81_021887</name>
</gene>
<evidence type="ECO:0000313" key="3">
    <source>
        <dbReference type="Proteomes" id="UP000824782"/>
    </source>
</evidence>
<reference evidence="2" key="1">
    <citation type="thesis" date="2020" institute="ProQuest LLC" country="789 East Eisenhower Parkway, Ann Arbor, MI, USA">
        <title>Comparative Genomics and Chromosome Evolution.</title>
        <authorList>
            <person name="Mudd A.B."/>
        </authorList>
    </citation>
    <scope>NUCLEOTIDE SEQUENCE</scope>
    <source>
        <strain evidence="2">237g6f4</strain>
        <tissue evidence="2">Blood</tissue>
    </source>
</reference>
<sequence>MVGMALLFHCTVLLVNPRKAPCHTTHRTSYKKDNAAYPEDLVTHGTCIMFRNLNASSGVGVSSSVEMYKIGKCKTMGAGF</sequence>
<evidence type="ECO:0008006" key="4">
    <source>
        <dbReference type="Google" id="ProtNLM"/>
    </source>
</evidence>
<keyword evidence="3" id="KW-1185">Reference proteome</keyword>
<feature type="signal peptide" evidence="1">
    <location>
        <begin position="1"/>
        <end position="22"/>
    </location>
</feature>